<gene>
    <name evidence="1" type="ORF">TrLO_g10981</name>
</gene>
<name>A0A9W6ZNV6_9STRA</name>
<accession>A0A9W6ZNV6</accession>
<dbReference type="Proteomes" id="UP001165122">
    <property type="component" value="Unassembled WGS sequence"/>
</dbReference>
<dbReference type="AlphaFoldDB" id="A0A9W6ZNV6"/>
<proteinExistence type="predicted"/>
<keyword evidence="2" id="KW-1185">Reference proteome</keyword>
<evidence type="ECO:0000313" key="1">
    <source>
        <dbReference type="EMBL" id="GMH54697.1"/>
    </source>
</evidence>
<comment type="caution">
    <text evidence="1">The sequence shown here is derived from an EMBL/GenBank/DDBJ whole genome shotgun (WGS) entry which is preliminary data.</text>
</comment>
<protein>
    <submittedName>
        <fullName evidence="1">Uncharacterized protein</fullName>
    </submittedName>
</protein>
<organism evidence="1 2">
    <name type="scientific">Triparma laevis f. longispina</name>
    <dbReference type="NCBI Taxonomy" id="1714387"/>
    <lineage>
        <taxon>Eukaryota</taxon>
        <taxon>Sar</taxon>
        <taxon>Stramenopiles</taxon>
        <taxon>Ochrophyta</taxon>
        <taxon>Bolidophyceae</taxon>
        <taxon>Parmales</taxon>
        <taxon>Triparmaceae</taxon>
        <taxon>Triparma</taxon>
    </lineage>
</organism>
<dbReference type="OrthoDB" id="10264456at2759"/>
<dbReference type="EMBL" id="BRXW01000437">
    <property type="protein sequence ID" value="GMH54697.1"/>
    <property type="molecule type" value="Genomic_DNA"/>
</dbReference>
<sequence>MSKSFVPGDTLMRLRLATQGWKAVADAFMDEGVRSGAMIVHGGEDTSWNFPSDSREKRHKLATRVIFLLNIRKVGEHACACAINLVVVDIPEGVLVPSNINSYDSNGVITYLRSKQNQL</sequence>
<reference evidence="2" key="1">
    <citation type="journal article" date="2023" name="Commun. Biol.">
        <title>Genome analysis of Parmales, the sister group of diatoms, reveals the evolutionary specialization of diatoms from phago-mixotrophs to photoautotrophs.</title>
        <authorList>
            <person name="Ban H."/>
            <person name="Sato S."/>
            <person name="Yoshikawa S."/>
            <person name="Yamada K."/>
            <person name="Nakamura Y."/>
            <person name="Ichinomiya M."/>
            <person name="Sato N."/>
            <person name="Blanc-Mathieu R."/>
            <person name="Endo H."/>
            <person name="Kuwata A."/>
            <person name="Ogata H."/>
        </authorList>
    </citation>
    <scope>NUCLEOTIDE SEQUENCE [LARGE SCALE GENOMIC DNA]</scope>
    <source>
        <strain evidence="2">NIES 3700</strain>
    </source>
</reference>
<evidence type="ECO:0000313" key="2">
    <source>
        <dbReference type="Proteomes" id="UP001165122"/>
    </source>
</evidence>